<evidence type="ECO:0000313" key="5">
    <source>
        <dbReference type="Proteomes" id="UP000265140"/>
    </source>
</evidence>
<dbReference type="GO" id="GO:0051988">
    <property type="term" value="P:regulation of attachment of spindle microtubules to kinetochore"/>
    <property type="evidence" value="ECO:0007669"/>
    <property type="project" value="InterPro"/>
</dbReference>
<evidence type="ECO:0000256" key="2">
    <source>
        <dbReference type="SAM" id="MobiDB-lite"/>
    </source>
</evidence>
<dbReference type="PANTHER" id="PTHR15347">
    <property type="entry name" value="SPERM-ASSOCIATED ANTIGEN 5"/>
    <property type="match status" value="1"/>
</dbReference>
<accession>A0A3P8YJF8</accession>
<organism evidence="4 5">
    <name type="scientific">Esox lucius</name>
    <name type="common">Northern pike</name>
    <dbReference type="NCBI Taxonomy" id="8010"/>
    <lineage>
        <taxon>Eukaryota</taxon>
        <taxon>Metazoa</taxon>
        <taxon>Chordata</taxon>
        <taxon>Craniata</taxon>
        <taxon>Vertebrata</taxon>
        <taxon>Euteleostomi</taxon>
        <taxon>Actinopterygii</taxon>
        <taxon>Neopterygii</taxon>
        <taxon>Teleostei</taxon>
        <taxon>Protacanthopterygii</taxon>
        <taxon>Esociformes</taxon>
        <taxon>Esocidae</taxon>
        <taxon>Esox</taxon>
    </lineage>
</organism>
<dbReference type="InterPro" id="IPR028728">
    <property type="entry name" value="Astrin"/>
</dbReference>
<dbReference type="OMA" id="YMEEKIQ"/>
<feature type="coiled-coil region" evidence="1">
    <location>
        <begin position="1044"/>
        <end position="1078"/>
    </location>
</feature>
<evidence type="ECO:0008006" key="6">
    <source>
        <dbReference type="Google" id="ProtNLM"/>
    </source>
</evidence>
<evidence type="ECO:0000256" key="1">
    <source>
        <dbReference type="SAM" id="Coils"/>
    </source>
</evidence>
<keyword evidence="3" id="KW-0812">Transmembrane</keyword>
<feature type="compositionally biased region" description="Basic and acidic residues" evidence="2">
    <location>
        <begin position="368"/>
        <end position="378"/>
    </location>
</feature>
<feature type="compositionally biased region" description="Polar residues" evidence="2">
    <location>
        <begin position="1155"/>
        <end position="1170"/>
    </location>
</feature>
<evidence type="ECO:0000313" key="4">
    <source>
        <dbReference type="Ensembl" id="ENSELUP00000016256.3"/>
    </source>
</evidence>
<evidence type="ECO:0000256" key="3">
    <source>
        <dbReference type="SAM" id="Phobius"/>
    </source>
</evidence>
<keyword evidence="1" id="KW-0175">Coiled coil</keyword>
<dbReference type="Bgee" id="ENSELUG00000016113">
    <property type="expression patterns" value="Expressed in ovary and 14 other cell types or tissues"/>
</dbReference>
<reference evidence="5" key="1">
    <citation type="journal article" date="2014" name="PLoS ONE">
        <title>The genome and linkage map of the northern pike (Esox lucius): conserved synteny revealed between the salmonid sister group and the Neoteleostei.</title>
        <authorList>
            <person name="Rondeau E.B."/>
            <person name="Minkley D.R."/>
            <person name="Leong J.S."/>
            <person name="Messmer A.M."/>
            <person name="Jantzen J.R."/>
            <person name="von Schalburg K.R."/>
            <person name="Lemon C."/>
            <person name="Bird N.H."/>
            <person name="Koop B.F."/>
        </authorList>
    </citation>
    <scope>NUCLEOTIDE SEQUENCE</scope>
</reference>
<dbReference type="Proteomes" id="UP000265140">
    <property type="component" value="Chromosome 25"/>
</dbReference>
<dbReference type="GO" id="GO:0051301">
    <property type="term" value="P:cell division"/>
    <property type="evidence" value="ECO:0007669"/>
    <property type="project" value="InterPro"/>
</dbReference>
<dbReference type="PANTHER" id="PTHR15347:SF1">
    <property type="entry name" value="SPERM-ASSOCIATED ANTIGEN 5"/>
    <property type="match status" value="1"/>
</dbReference>
<protein>
    <recommendedName>
        <fullName evidence="6">Sperm associated antigen 5</fullName>
    </recommendedName>
</protein>
<feature type="region of interest" description="Disordered" evidence="2">
    <location>
        <begin position="1155"/>
        <end position="1180"/>
    </location>
</feature>
<dbReference type="InParanoid" id="A0A3P8YJF8"/>
<reference evidence="4" key="2">
    <citation type="submission" date="2020-02" db="EMBL/GenBank/DDBJ databases">
        <title>Esox lucius (northern pike) genome, fEsoLuc1, primary haplotype.</title>
        <authorList>
            <person name="Myers G."/>
            <person name="Karagic N."/>
            <person name="Meyer A."/>
            <person name="Pippel M."/>
            <person name="Reichard M."/>
            <person name="Winkler S."/>
            <person name="Tracey A."/>
            <person name="Sims Y."/>
            <person name="Howe K."/>
            <person name="Rhie A."/>
            <person name="Formenti G."/>
            <person name="Durbin R."/>
            <person name="Fedrigo O."/>
            <person name="Jarvis E.D."/>
        </authorList>
    </citation>
    <scope>NUCLEOTIDE SEQUENCE [LARGE SCALE GENOMIC DNA]</scope>
</reference>
<reference evidence="4" key="3">
    <citation type="submission" date="2025-08" db="UniProtKB">
        <authorList>
            <consortium name="Ensembl"/>
        </authorList>
    </citation>
    <scope>IDENTIFICATION</scope>
</reference>
<dbReference type="GeneTree" id="ENSGT00940000167108"/>
<reference evidence="4" key="4">
    <citation type="submission" date="2025-09" db="UniProtKB">
        <authorList>
            <consortium name="Ensembl"/>
        </authorList>
    </citation>
    <scope>IDENTIFICATION</scope>
</reference>
<keyword evidence="5" id="KW-1185">Reference proteome</keyword>
<keyword evidence="3" id="KW-1133">Transmembrane helix</keyword>
<feature type="coiled-coil region" evidence="1">
    <location>
        <begin position="1312"/>
        <end position="1384"/>
    </location>
</feature>
<feature type="transmembrane region" description="Helical" evidence="3">
    <location>
        <begin position="1428"/>
        <end position="1454"/>
    </location>
</feature>
<keyword evidence="3" id="KW-0472">Membrane</keyword>
<feature type="compositionally biased region" description="Polar residues" evidence="2">
    <location>
        <begin position="333"/>
        <end position="345"/>
    </location>
</feature>
<feature type="region of interest" description="Disordered" evidence="2">
    <location>
        <begin position="321"/>
        <end position="407"/>
    </location>
</feature>
<sequence length="1457" mass="159735">VFGSCAQPTRSGERTPLRNVQNEIMHCSTPSSRRKSRSIDKALPVQGEAVHTGSALGDITIKSFICAGGEVELSDPSRVIDETIVLPKDQPDIFPPGYNNENTCLTDSMSTQGCDDHVDHAYFNSADSQQGDATFKSSFCIEVEVSEASRVDHGTNLLPVARSLNNHLLCHNREYLSVIGDDLGVESTLKTGDVVRANQMSVGAQTASGELDVTYKSFICTGLEVEVSESTRVSEKVLLLPDQSVASYIPCDDTVDLSVTEDRRLGHAEHPYCNVECKGTGSDVDPTGVSEHLVGNASIQSMKGLDEVACRLFQLSPKQASPLKAEDRVVAPSIQSESDSANCNDSGALARSSSPVDDDDPVINSDPRSPDSVREMISGRDSALGSSSNACAPAVAGGQADPKNHSDVLTELPEFPGCAAVQMEDSALDAGLLLANPDSRVWWGALDSPMPLPQFNSTTLGAASCGKPRPPPAPVRETVGAGLEVDLPPAQPPTQGEERPVGFPDLLQGFPEGPLQQQLRHMAQLLILASGKMDTAGNPAPKPGPDPAVVGTAVGSSVCHSVCVGTTPVRLADHSANTSGLFERKRVFSVSDACTSTDSLLWNLAPGSLTSVSKQELEQRLTSTLIMLEVLVQQLAAARGRDGAALPGPSELRDRLVQTDHTELTQTLTYKDLYVTALERVAELELDQNALQNLLGHMQHSRTTVTALAGDTAAALSSLGQIGDLVREDQRLLATQYGQMKSLYDKCVETLGRMAQKVRAALQQREDMRELTEEALRDKHAAFRVADQLRAHSALTISELEESVGSHQELKKALAKTYPEQVPHLVVLCGHQVGPSIASAMNLGSTKLKTARCLLQRTTPLLERLNEKAETVWMIEDTICSVFNVTRFYSLSELGVLRQKLSEGEEVQADLEMKVTELSATVSSTLASYAFLEKALAAESTKLQQSWNEVKQATDRVNELEGLLGQSELRVSELTWALTQSEEQLGHLQNLTQSQSQKLEELRDVRSQLDSVKEMNEFIRIESDMAREQVLESEATLWANLQGLRERNIQCEDLRSALSQLQAEKEALQVELEDSRFKARSVELDLGEQVAQAVTEVTLLHHTLRTLTNEVHAALTTKVESRTHETAPLPSLHFGRNPSTSFVDKVMVAIAADQTQASEAQPPSDTTQEPSAKVLGSGSSAFAPVTPRKCQVECPEEEQSSVVELLADLANTVSELHSAVTRLRQGRDAEREASNDTICGLQEEQRSQAEQHWAEVSELRTQLSCLQTQLERDQLALQNKTQVRTAHCHLIKPLSRIPFIWLGAAWELHNHCGELRREVAELRRLLHQSQIESQALREELRNSGSQSAHSMHSMDDKIRLLKEVERLKRTLLEAEEGRAKILDRAKRHHVIHETNQRKVERELKVLDDMIETVRKTFSFRYRLCLLSLMLNILAEVLPHCSVLLNVCFFCFCFVQIK</sequence>
<proteinExistence type="predicted"/>
<name>A0A3P8YJF8_ESOLU</name>
<dbReference type="Ensembl" id="ENSELUT00000039695.3">
    <property type="protein sequence ID" value="ENSELUP00000016256.3"/>
    <property type="gene ID" value="ENSELUG00000016113.3"/>
</dbReference>